<comment type="catalytic activity">
    <reaction evidence="1">
        <text>a uridine in RNA = a pseudouridine in RNA</text>
        <dbReference type="Rhea" id="RHEA:48348"/>
        <dbReference type="Rhea" id="RHEA-COMP:12068"/>
        <dbReference type="Rhea" id="RHEA-COMP:12069"/>
        <dbReference type="ChEBI" id="CHEBI:65314"/>
        <dbReference type="ChEBI" id="CHEBI:65315"/>
    </reaction>
</comment>
<sequence length="260" mass="28561">MTTLAQRWSWPELRRDRVLFENADAIVLDKPPGLSVTGERHDTDVVELAREAGERLMPVHRIDKVTSGVVLLARNTAAHGPLTRQFAARTVSKAYIAVVRATGLPERFTVDLPLTVGRKNTVRIAGPRDRITFDDASATWRLPDADVTSGKSVYPSVTHLHRLDESDETTVLLANPVTGRRHQIRVHLAWTGSPILGDPLFAATSGHADAERTYLHSWRLGLDVPWTDGQAEYTADPGPEFAGADVSALAEPVWRSLSAL</sequence>
<dbReference type="PANTHER" id="PTHR21600">
    <property type="entry name" value="MITOCHONDRIAL RNA PSEUDOURIDINE SYNTHASE"/>
    <property type="match status" value="1"/>
</dbReference>
<feature type="domain" description="Pseudouridine synthase RsuA/RluA-like" evidence="4">
    <location>
        <begin position="25"/>
        <end position="189"/>
    </location>
</feature>
<keyword evidence="6" id="KW-1185">Reference proteome</keyword>
<proteinExistence type="predicted"/>
<dbReference type="PANTHER" id="PTHR21600:SF40">
    <property type="entry name" value="PSEUDOURIDYLATE SYNTHASE RPUSD2"/>
    <property type="match status" value="1"/>
</dbReference>
<dbReference type="InterPro" id="IPR006224">
    <property type="entry name" value="PsdUridine_synth_RluA-like_CS"/>
</dbReference>
<dbReference type="InterPro" id="IPR006145">
    <property type="entry name" value="PsdUridine_synth_RsuA/RluA"/>
</dbReference>
<reference evidence="6" key="1">
    <citation type="journal article" date="2019" name="Int. J. Syst. Evol. Microbiol.">
        <title>The Global Catalogue of Microorganisms (GCM) 10K type strain sequencing project: providing services to taxonomists for standard genome sequencing and annotation.</title>
        <authorList>
            <consortium name="The Broad Institute Genomics Platform"/>
            <consortium name="The Broad Institute Genome Sequencing Center for Infectious Disease"/>
            <person name="Wu L."/>
            <person name="Ma J."/>
        </authorList>
    </citation>
    <scope>NUCLEOTIDE SEQUENCE [LARGE SCALE GENOMIC DNA]</scope>
    <source>
        <strain evidence="6">JCM 12165</strain>
    </source>
</reference>
<accession>A0ABW4FND5</accession>
<evidence type="ECO:0000256" key="2">
    <source>
        <dbReference type="ARBA" id="ARBA00031870"/>
    </source>
</evidence>
<evidence type="ECO:0000313" key="5">
    <source>
        <dbReference type="EMBL" id="MFD1531878.1"/>
    </source>
</evidence>
<comment type="caution">
    <text evidence="5">The sequence shown here is derived from an EMBL/GenBank/DDBJ whole genome shotgun (WGS) entry which is preliminary data.</text>
</comment>
<dbReference type="EMBL" id="JBHUCP010000016">
    <property type="protein sequence ID" value="MFD1531878.1"/>
    <property type="molecule type" value="Genomic_DNA"/>
</dbReference>
<name>A0ABW4FND5_9PSEU</name>
<organism evidence="5 6">
    <name type="scientific">Pseudonocardia aurantiaca</name>
    <dbReference type="NCBI Taxonomy" id="75290"/>
    <lineage>
        <taxon>Bacteria</taxon>
        <taxon>Bacillati</taxon>
        <taxon>Actinomycetota</taxon>
        <taxon>Actinomycetes</taxon>
        <taxon>Pseudonocardiales</taxon>
        <taxon>Pseudonocardiaceae</taxon>
        <taxon>Pseudonocardia</taxon>
    </lineage>
</organism>
<evidence type="ECO:0000256" key="3">
    <source>
        <dbReference type="ARBA" id="ARBA00033164"/>
    </source>
</evidence>
<dbReference type="Gene3D" id="3.30.2350.10">
    <property type="entry name" value="Pseudouridine synthase"/>
    <property type="match status" value="1"/>
</dbReference>
<evidence type="ECO:0000259" key="4">
    <source>
        <dbReference type="Pfam" id="PF00849"/>
    </source>
</evidence>
<evidence type="ECO:0000313" key="6">
    <source>
        <dbReference type="Proteomes" id="UP001597145"/>
    </source>
</evidence>
<dbReference type="InterPro" id="IPR020103">
    <property type="entry name" value="PsdUridine_synth_cat_dom_sf"/>
</dbReference>
<protein>
    <recommendedName>
        <fullName evidence="2">RNA pseudouridylate synthase</fullName>
    </recommendedName>
    <alternativeName>
        <fullName evidence="3">RNA-uridine isomerase</fullName>
    </alternativeName>
</protein>
<dbReference type="Pfam" id="PF00849">
    <property type="entry name" value="PseudoU_synth_2"/>
    <property type="match status" value="1"/>
</dbReference>
<gene>
    <name evidence="5" type="ORF">ACFSCY_20810</name>
</gene>
<dbReference type="InterPro" id="IPR050188">
    <property type="entry name" value="RluA_PseudoU_synthase"/>
</dbReference>
<dbReference type="RefSeq" id="WP_343974339.1">
    <property type="nucleotide sequence ID" value="NZ_BAAAJG010000007.1"/>
</dbReference>
<evidence type="ECO:0000256" key="1">
    <source>
        <dbReference type="ARBA" id="ARBA00000073"/>
    </source>
</evidence>
<dbReference type="PROSITE" id="PS01129">
    <property type="entry name" value="PSI_RLU"/>
    <property type="match status" value="1"/>
</dbReference>
<dbReference type="Proteomes" id="UP001597145">
    <property type="component" value="Unassembled WGS sequence"/>
</dbReference>
<dbReference type="CDD" id="cd02869">
    <property type="entry name" value="PseudoU_synth_RluA_like"/>
    <property type="match status" value="1"/>
</dbReference>
<dbReference type="SUPFAM" id="SSF55120">
    <property type="entry name" value="Pseudouridine synthase"/>
    <property type="match status" value="1"/>
</dbReference>